<evidence type="ECO:0000256" key="5">
    <source>
        <dbReference type="ARBA" id="ARBA00023136"/>
    </source>
</evidence>
<dbReference type="PROSITE" id="PS50850">
    <property type="entry name" value="MFS"/>
    <property type="match status" value="1"/>
</dbReference>
<feature type="transmembrane region" description="Helical" evidence="7">
    <location>
        <begin position="455"/>
        <end position="476"/>
    </location>
</feature>
<feature type="transmembrane region" description="Helical" evidence="7">
    <location>
        <begin position="1229"/>
        <end position="1251"/>
    </location>
</feature>
<evidence type="ECO:0000256" key="4">
    <source>
        <dbReference type="ARBA" id="ARBA00022989"/>
    </source>
</evidence>
<feature type="transmembrane region" description="Helical" evidence="7">
    <location>
        <begin position="193"/>
        <end position="210"/>
    </location>
</feature>
<feature type="region of interest" description="Disordered" evidence="6">
    <location>
        <begin position="609"/>
        <end position="653"/>
    </location>
</feature>
<feature type="transmembrane region" description="Helical" evidence="7">
    <location>
        <begin position="1076"/>
        <end position="1100"/>
    </location>
</feature>
<feature type="transmembrane region" description="Helical" evidence="7">
    <location>
        <begin position="1407"/>
        <end position="1428"/>
    </location>
</feature>
<evidence type="ECO:0000256" key="6">
    <source>
        <dbReference type="SAM" id="MobiDB-lite"/>
    </source>
</evidence>
<dbReference type="FunFam" id="1.20.1720.10:FF:000009">
    <property type="entry name" value="MFS multidrug transporter"/>
    <property type="match status" value="1"/>
</dbReference>
<feature type="transmembrane region" description="Helical" evidence="7">
    <location>
        <begin position="1315"/>
        <end position="1336"/>
    </location>
</feature>
<dbReference type="FunFam" id="1.20.1740.10:FF:000001">
    <property type="entry name" value="Amino acid permease"/>
    <property type="match status" value="1"/>
</dbReference>
<reference evidence="9" key="1">
    <citation type="submission" date="2020-03" db="EMBL/GenBank/DDBJ databases">
        <authorList>
            <person name="He L."/>
        </authorList>
    </citation>
    <scope>NUCLEOTIDE SEQUENCE</scope>
    <source>
        <strain evidence="9">CkLH20</strain>
    </source>
</reference>
<dbReference type="InterPro" id="IPR050524">
    <property type="entry name" value="APC_YAT"/>
</dbReference>
<comment type="subcellular location">
    <subcellularLocation>
        <location evidence="1">Membrane</location>
        <topology evidence="1">Multi-pass membrane protein</topology>
    </subcellularLocation>
</comment>
<feature type="transmembrane region" description="Helical" evidence="7">
    <location>
        <begin position="1380"/>
        <end position="1401"/>
    </location>
</feature>
<evidence type="ECO:0000313" key="9">
    <source>
        <dbReference type="EMBL" id="KAF9870876.1"/>
    </source>
</evidence>
<name>A0A9P6HYU7_9PEZI</name>
<dbReference type="CDD" id="cd17323">
    <property type="entry name" value="MFS_Tpo1_MDR_like"/>
    <property type="match status" value="1"/>
</dbReference>
<evidence type="ECO:0000256" key="1">
    <source>
        <dbReference type="ARBA" id="ARBA00004141"/>
    </source>
</evidence>
<dbReference type="Proteomes" id="UP000781932">
    <property type="component" value="Unassembled WGS sequence"/>
</dbReference>
<keyword evidence="4 7" id="KW-1133">Transmembrane helix</keyword>
<feature type="transmembrane region" description="Helical" evidence="7">
    <location>
        <begin position="383"/>
        <end position="403"/>
    </location>
</feature>
<dbReference type="PANTHER" id="PTHR43341:SF39">
    <property type="entry name" value="AMINO ACID TRANSPORTER (EUROFUNG)-RELATED"/>
    <property type="match status" value="1"/>
</dbReference>
<feature type="transmembrane region" description="Helical" evidence="7">
    <location>
        <begin position="1263"/>
        <end position="1284"/>
    </location>
</feature>
<feature type="transmembrane region" description="Helical" evidence="7">
    <location>
        <begin position="1142"/>
        <end position="1162"/>
    </location>
</feature>
<feature type="domain" description="Major facilitator superfamily (MFS) profile" evidence="8">
    <location>
        <begin position="988"/>
        <end position="1432"/>
    </location>
</feature>
<feature type="transmembrane region" description="Helical" evidence="7">
    <location>
        <begin position="1053"/>
        <end position="1070"/>
    </location>
</feature>
<dbReference type="InterPro" id="IPR011701">
    <property type="entry name" value="MFS"/>
</dbReference>
<feature type="transmembrane region" description="Helical" evidence="7">
    <location>
        <begin position="807"/>
        <end position="827"/>
    </location>
</feature>
<dbReference type="InterPro" id="IPR004841">
    <property type="entry name" value="AA-permease/SLC12A_dom"/>
</dbReference>
<feature type="transmembrane region" description="Helical" evidence="7">
    <location>
        <begin position="488"/>
        <end position="507"/>
    </location>
</feature>
<sequence length="1445" mass="158271">MAAGMEEKTVGLSRADSINSNKLGQVESGNNAAVAQQYGETIRGLSPRHVQLMAIGGSIGTGLWVGIGGVLSKAGPLSLVLGYTFWGLLFIWPLNLSVAEMCAYLPIRGSIFELASRFVDPALGFAMGWTYFFAGLMLVCTEYSAVATVIQYWNADINPAAWIAVAMVSCVAVNLIAVKYYGESEFIMASTKVVLLIGLCFITLVTMSGGNPLNDAYGFRNWGDGNYIHSYFAPGATGRFLGWWKVVIYAAFTIAGPDMIALAAGEIQNPRRTIPRVAKLIFYRLVGFYVVGVLCVGIICSSRDPGLLGAIENGEPGAGASPWVVGIKNLHIKALPDIINAFILLSGWSCGNAYLYSCSRTLYGLARDGQAPKFLQKCTKAGVPIYCVLTVTAISCITFLVSSNAAVDVFFWFVDLTTTALIMTYTFMLITYMGFYRARVAQNFPPSTLPYIAPLTPYFPGLALFLGFVALIFVGFDNFYPFSVRGFITSYFGFIFGIFTYVIWKVLKRTRFVQPKEADLLSGKAEVDAECRHWEEGGIEEVERARLAQMGVVRRTWEKMCPPASGNEPLKQQAAGPVLVVYRTSAMTSPRDALHEIFDIQTKSLPPRSLSCTYAQPQLSPQPEVNSSAGTSDAGTRERVTNHLPSPEHEASNGPVYLEAGLEAPDAAASHHLPEPAKTTPARTGVELDFSNLDLICPINPDDIANRWLNNFVPLPGQAVKNYPPNISAFIHRILQSYANRSIRGQRLPPFIHWSQLALPSSLPLSTCLCVIRICDKPLQGSEDVVAEVLQREMAKLYERQATFDGMVLLSAYQAYLVYAMVIFFRLGREYYPFLRQAMINSQELACEAARRGLVCDAEQKGARPSWEAWIVAETKRRTIFTMCMFDSALLTHDGLASHLATELRGLLAPCSKSLWEATDRRDWEIKYNTHLAAWGDGGLRIEELWPIPKDFGVTEVEERRARVDLWLEDLDEYGTMIIFDKRQKRLIVALVSTAATFSGFASNIYFPSLSTIAEDLNVSVELVNLTVTAYLIFQGLAPSLWGPISDGKGRRVAYIGTFLVFLGACVGLAEVRTFAGLIVLRCLQSTGSASTIAIGSGVIGDITTREERGGYMGVFQAGLLVPVAIGPVIGGALAGSLGWRSIFWFLTIYGGVFFLFMVLLLPETLRSVVGNGSRRPSALLQRYPLVLYMRTTRVHPNVEETTEEVGNRKKVDLTAPVRILFSKTAAPITVFLATYYAVWQMSITVMSTLFKCQYGLSDTQVGLTYMANGAGSIMGTLVTGKMLDMDYQRVKVKLESQLRGDNSDFPIEKARLRLVPILGLLQCISIAVFGWTIQFPEKVHIAVPIVTTFVTGWSAIGTQSLVMTYLVDIFPDKSAAASASLNLARCLFAAGGTSFVMPMVNGIGVGWAFTVCVAAQVVAGVGAGVQWKFAAAWRQMEASRNSRL</sequence>
<accession>A0A9P6HYU7</accession>
<proteinExistence type="predicted"/>
<feature type="transmembrane region" description="Helical" evidence="7">
    <location>
        <begin position="409"/>
        <end position="435"/>
    </location>
</feature>
<keyword evidence="3 7" id="KW-0812">Transmembrane</keyword>
<dbReference type="Gene3D" id="1.20.1740.10">
    <property type="entry name" value="Amino acid/polyamine transporter I"/>
    <property type="match status" value="1"/>
</dbReference>
<dbReference type="InterPro" id="IPR036259">
    <property type="entry name" value="MFS_trans_sf"/>
</dbReference>
<feature type="transmembrane region" description="Helical" evidence="7">
    <location>
        <begin position="987"/>
        <end position="1007"/>
    </location>
</feature>
<feature type="transmembrane region" description="Helical" evidence="7">
    <location>
        <begin position="52"/>
        <end position="71"/>
    </location>
</feature>
<dbReference type="OrthoDB" id="3900342at2759"/>
<keyword evidence="5 7" id="KW-0472">Membrane</keyword>
<dbReference type="GeneID" id="62167336"/>
<feature type="transmembrane region" description="Helical" evidence="7">
    <location>
        <begin position="246"/>
        <end position="265"/>
    </location>
</feature>
<evidence type="ECO:0000256" key="3">
    <source>
        <dbReference type="ARBA" id="ARBA00022692"/>
    </source>
</evidence>
<evidence type="ECO:0000259" key="8">
    <source>
        <dbReference type="PROSITE" id="PS50850"/>
    </source>
</evidence>
<feature type="transmembrane region" description="Helical" evidence="7">
    <location>
        <begin position="277"/>
        <end position="299"/>
    </location>
</feature>
<feature type="transmembrane region" description="Helical" evidence="7">
    <location>
        <begin position="128"/>
        <end position="153"/>
    </location>
</feature>
<feature type="transmembrane region" description="Helical" evidence="7">
    <location>
        <begin position="1112"/>
        <end position="1136"/>
    </location>
</feature>
<dbReference type="GO" id="GO:0016020">
    <property type="term" value="C:membrane"/>
    <property type="evidence" value="ECO:0007669"/>
    <property type="project" value="UniProtKB-SubCell"/>
</dbReference>
<organism evidence="9 10">
    <name type="scientific">Colletotrichum karsti</name>
    <dbReference type="NCBI Taxonomy" id="1095194"/>
    <lineage>
        <taxon>Eukaryota</taxon>
        <taxon>Fungi</taxon>
        <taxon>Dikarya</taxon>
        <taxon>Ascomycota</taxon>
        <taxon>Pezizomycotina</taxon>
        <taxon>Sordariomycetes</taxon>
        <taxon>Hypocreomycetidae</taxon>
        <taxon>Glomerellales</taxon>
        <taxon>Glomerellaceae</taxon>
        <taxon>Colletotrichum</taxon>
        <taxon>Colletotrichum boninense species complex</taxon>
    </lineage>
</organism>
<protein>
    <submittedName>
        <fullName evidence="9">Lysine-specific permease</fullName>
    </submittedName>
</protein>
<dbReference type="PANTHER" id="PTHR43341">
    <property type="entry name" value="AMINO ACID PERMEASE"/>
    <property type="match status" value="1"/>
</dbReference>
<dbReference type="Gene3D" id="1.20.1720.10">
    <property type="entry name" value="Multidrug resistance protein D"/>
    <property type="match status" value="1"/>
</dbReference>
<feature type="compositionally biased region" description="Polar residues" evidence="6">
    <location>
        <begin position="610"/>
        <end position="634"/>
    </location>
</feature>
<gene>
    <name evidence="9" type="ORF">CkaCkLH20_11548</name>
</gene>
<dbReference type="Gene3D" id="1.20.1250.20">
    <property type="entry name" value="MFS general substrate transporter like domains"/>
    <property type="match status" value="1"/>
</dbReference>
<feature type="transmembrane region" description="Helical" evidence="7">
    <location>
        <begin position="159"/>
        <end position="181"/>
    </location>
</feature>
<evidence type="ECO:0000256" key="7">
    <source>
        <dbReference type="SAM" id="Phobius"/>
    </source>
</evidence>
<feature type="compositionally biased region" description="Basic and acidic residues" evidence="6">
    <location>
        <begin position="635"/>
        <end position="651"/>
    </location>
</feature>
<keyword evidence="10" id="KW-1185">Reference proteome</keyword>
<keyword evidence="2" id="KW-0813">Transport</keyword>
<dbReference type="SUPFAM" id="SSF103473">
    <property type="entry name" value="MFS general substrate transporter"/>
    <property type="match status" value="1"/>
</dbReference>
<dbReference type="InterPro" id="IPR020846">
    <property type="entry name" value="MFS_dom"/>
</dbReference>
<dbReference type="EMBL" id="JAATWM020000049">
    <property type="protein sequence ID" value="KAF9870876.1"/>
    <property type="molecule type" value="Genomic_DNA"/>
</dbReference>
<evidence type="ECO:0000313" key="10">
    <source>
        <dbReference type="Proteomes" id="UP000781932"/>
    </source>
</evidence>
<comment type="caution">
    <text evidence="9">The sequence shown here is derived from an EMBL/GenBank/DDBJ whole genome shotgun (WGS) entry which is preliminary data.</text>
</comment>
<feature type="transmembrane region" description="Helical" evidence="7">
    <location>
        <begin position="1342"/>
        <end position="1368"/>
    </location>
</feature>
<dbReference type="Pfam" id="PF07690">
    <property type="entry name" value="MFS_1"/>
    <property type="match status" value="1"/>
</dbReference>
<dbReference type="Pfam" id="PF00324">
    <property type="entry name" value="AA_permease"/>
    <property type="match status" value="1"/>
</dbReference>
<feature type="transmembrane region" description="Helical" evidence="7">
    <location>
        <begin position="83"/>
        <end position="107"/>
    </location>
</feature>
<dbReference type="RefSeq" id="XP_038740337.1">
    <property type="nucleotide sequence ID" value="XM_038894262.1"/>
</dbReference>
<reference evidence="9" key="2">
    <citation type="submission" date="2020-11" db="EMBL/GenBank/DDBJ databases">
        <title>Whole genome sequencing of Colletotrichum sp.</title>
        <authorList>
            <person name="Li H."/>
        </authorList>
    </citation>
    <scope>NUCLEOTIDE SEQUENCE</scope>
    <source>
        <strain evidence="9">CkLH20</strain>
    </source>
</reference>
<dbReference type="GO" id="GO:0015171">
    <property type="term" value="F:amino acid transmembrane transporter activity"/>
    <property type="evidence" value="ECO:0007669"/>
    <property type="project" value="TreeGrafter"/>
</dbReference>
<feature type="transmembrane region" description="Helical" evidence="7">
    <location>
        <begin position="1019"/>
        <end position="1041"/>
    </location>
</feature>
<evidence type="ECO:0000256" key="2">
    <source>
        <dbReference type="ARBA" id="ARBA00022448"/>
    </source>
</evidence>